<feature type="region of interest" description="Disordered" evidence="1">
    <location>
        <begin position="1"/>
        <end position="31"/>
    </location>
</feature>
<feature type="compositionally biased region" description="Basic and acidic residues" evidence="1">
    <location>
        <begin position="20"/>
        <end position="31"/>
    </location>
</feature>
<name>A0A1H6DPP4_9ACTN</name>
<dbReference type="AlphaFoldDB" id="A0A1H6DPP4"/>
<evidence type="ECO:0000313" key="3">
    <source>
        <dbReference type="Proteomes" id="UP000236754"/>
    </source>
</evidence>
<organism evidence="2 3">
    <name type="scientific">Actinacidiphila yanglinensis</name>
    <dbReference type="NCBI Taxonomy" id="310779"/>
    <lineage>
        <taxon>Bacteria</taxon>
        <taxon>Bacillati</taxon>
        <taxon>Actinomycetota</taxon>
        <taxon>Actinomycetes</taxon>
        <taxon>Kitasatosporales</taxon>
        <taxon>Streptomycetaceae</taxon>
        <taxon>Actinacidiphila</taxon>
    </lineage>
</organism>
<reference evidence="2 3" key="1">
    <citation type="submission" date="2016-10" db="EMBL/GenBank/DDBJ databases">
        <authorList>
            <person name="de Groot N.N."/>
        </authorList>
    </citation>
    <scope>NUCLEOTIDE SEQUENCE [LARGE SCALE GENOMIC DNA]</scope>
    <source>
        <strain evidence="2 3">CGMCC 4.2023</strain>
    </source>
</reference>
<accession>A0A1H6DPP4</accession>
<evidence type="ECO:0000256" key="1">
    <source>
        <dbReference type="SAM" id="MobiDB-lite"/>
    </source>
</evidence>
<evidence type="ECO:0000313" key="2">
    <source>
        <dbReference type="EMBL" id="SEG87269.1"/>
    </source>
</evidence>
<dbReference type="EMBL" id="FNVU01000018">
    <property type="protein sequence ID" value="SEG87269.1"/>
    <property type="molecule type" value="Genomic_DNA"/>
</dbReference>
<sequence length="31" mass="3524">MTLEEYLGTEYPQSPAAFDADQRDPPAREPQ</sequence>
<keyword evidence="3" id="KW-1185">Reference proteome</keyword>
<gene>
    <name evidence="2" type="ORF">SAMN05216223_11867</name>
</gene>
<dbReference type="Proteomes" id="UP000236754">
    <property type="component" value="Unassembled WGS sequence"/>
</dbReference>
<proteinExistence type="predicted"/>
<protein>
    <submittedName>
        <fullName evidence="2">Uncharacterized protein</fullName>
    </submittedName>
</protein>